<reference evidence="1 2" key="1">
    <citation type="journal article" date="2008" name="J. Bacteriol.">
        <title>'Candidatus Cloacamonas acidaminovorans': genome sequence reconstruction provides a first glimpse of a new bacterial division.</title>
        <authorList>
            <person name="Pelletier E."/>
            <person name="Kreimeyer A."/>
            <person name="Bocs S."/>
            <person name="Rouy Z."/>
            <person name="Gyapay G."/>
            <person name="Chouari R."/>
            <person name="Riviere D."/>
            <person name="Ganesan A."/>
            <person name="Daegelen P."/>
            <person name="Sghir A."/>
            <person name="Cohen G.N."/>
            <person name="Medigue C."/>
            <person name="Weissenbach J."/>
            <person name="Le Paslier D."/>
        </authorList>
    </citation>
    <scope>NUCLEOTIDE SEQUENCE [LARGE SCALE GENOMIC DNA]</scope>
    <source>
        <strain evidence="2">Evry</strain>
    </source>
</reference>
<accession>B0VHC5</accession>
<dbReference type="AlphaFoldDB" id="B0VHC5"/>
<protein>
    <submittedName>
        <fullName evidence="1">Uncharacterized protein</fullName>
    </submittedName>
</protein>
<sequence>MINGMLIAFIKIVTSCLAKCKAGSGCNIITNRGIDDCSDNSDFDTDNALDYRISKAYKKCSVNSHSDSY</sequence>
<gene>
    <name evidence="1" type="ordered locus">CLOAM0863</name>
</gene>
<organism evidence="1 2">
    <name type="scientific">Cloacimonas acidaminovorans (strain Evry)</name>
    <dbReference type="NCBI Taxonomy" id="459349"/>
    <lineage>
        <taxon>Bacteria</taxon>
        <taxon>Pseudomonadati</taxon>
        <taxon>Candidatus Cloacimonadota</taxon>
        <taxon>Candidatus Cloacimonadia</taxon>
        <taxon>Candidatus Cloacimonadales</taxon>
        <taxon>Candidatus Cloacimonadaceae</taxon>
        <taxon>Candidatus Cloacimonas</taxon>
    </lineage>
</organism>
<name>B0VHC5_CLOAI</name>
<dbReference type="HOGENOM" id="CLU_2768393_0_0_0"/>
<dbReference type="Proteomes" id="UP000002019">
    <property type="component" value="Chromosome"/>
</dbReference>
<keyword evidence="2" id="KW-1185">Reference proteome</keyword>
<proteinExistence type="predicted"/>
<evidence type="ECO:0000313" key="1">
    <source>
        <dbReference type="EMBL" id="CAO80740.1"/>
    </source>
</evidence>
<dbReference type="EMBL" id="CU466930">
    <property type="protein sequence ID" value="CAO80740.1"/>
    <property type="molecule type" value="Genomic_DNA"/>
</dbReference>
<evidence type="ECO:0000313" key="2">
    <source>
        <dbReference type="Proteomes" id="UP000002019"/>
    </source>
</evidence>
<dbReference type="KEGG" id="caci:CLOAM0863"/>
<dbReference type="STRING" id="459349.CLOAM0863"/>